<feature type="domain" description="GST N-terminal" evidence="1">
    <location>
        <begin position="5"/>
        <end position="86"/>
    </location>
</feature>
<organism evidence="2 3">
    <name type="scientific">Lactococcus nasutitermitis</name>
    <dbReference type="NCBI Taxonomy" id="1652957"/>
    <lineage>
        <taxon>Bacteria</taxon>
        <taxon>Bacillati</taxon>
        <taxon>Bacillota</taxon>
        <taxon>Bacilli</taxon>
        <taxon>Lactobacillales</taxon>
        <taxon>Streptococcaceae</taxon>
        <taxon>Lactococcus</taxon>
    </lineage>
</organism>
<dbReference type="InterPro" id="IPR004045">
    <property type="entry name" value="Glutathione_S-Trfase_N"/>
</dbReference>
<dbReference type="SUPFAM" id="SSF52833">
    <property type="entry name" value="Thioredoxin-like"/>
    <property type="match status" value="1"/>
</dbReference>
<dbReference type="RefSeq" id="WP_213535351.1">
    <property type="nucleotide sequence ID" value="NZ_BOVQ01000004.1"/>
</dbReference>
<evidence type="ECO:0000259" key="1">
    <source>
        <dbReference type="PROSITE" id="PS50404"/>
    </source>
</evidence>
<dbReference type="PANTHER" id="PTHR11571:SF263">
    <property type="entry name" value="GLUTATHIONE S-TRANSFERASE"/>
    <property type="match status" value="1"/>
</dbReference>
<proteinExistence type="predicted"/>
<gene>
    <name evidence="2" type="ORF">ACFO26_04770</name>
</gene>
<keyword evidence="3" id="KW-1185">Reference proteome</keyword>
<dbReference type="EMBL" id="JBHSGD010000005">
    <property type="protein sequence ID" value="MFC4652214.1"/>
    <property type="molecule type" value="Genomic_DNA"/>
</dbReference>
<reference evidence="3" key="1">
    <citation type="journal article" date="2019" name="Int. J. Syst. Evol. Microbiol.">
        <title>The Global Catalogue of Microorganisms (GCM) 10K type strain sequencing project: providing services to taxonomists for standard genome sequencing and annotation.</title>
        <authorList>
            <consortium name="The Broad Institute Genomics Platform"/>
            <consortium name="The Broad Institute Genome Sequencing Center for Infectious Disease"/>
            <person name="Wu L."/>
            <person name="Ma J."/>
        </authorList>
    </citation>
    <scope>NUCLEOTIDE SEQUENCE [LARGE SCALE GENOMIC DNA]</scope>
    <source>
        <strain evidence="3">CCUG 63287</strain>
    </source>
</reference>
<dbReference type="PROSITE" id="PS50404">
    <property type="entry name" value="GST_NTER"/>
    <property type="match status" value="1"/>
</dbReference>
<dbReference type="Pfam" id="PF22119">
    <property type="entry name" value="GST_C_8"/>
    <property type="match status" value="1"/>
</dbReference>
<protein>
    <submittedName>
        <fullName evidence="2">Glutathione S-transferase</fullName>
    </submittedName>
</protein>
<dbReference type="Gene3D" id="3.40.30.10">
    <property type="entry name" value="Glutaredoxin"/>
    <property type="match status" value="1"/>
</dbReference>
<accession>A0ABV9JBZ6</accession>
<evidence type="ECO:0000313" key="2">
    <source>
        <dbReference type="EMBL" id="MFC4652214.1"/>
    </source>
</evidence>
<dbReference type="Proteomes" id="UP001595987">
    <property type="component" value="Unassembled WGS sequence"/>
</dbReference>
<comment type="caution">
    <text evidence="2">The sequence shown here is derived from an EMBL/GenBank/DDBJ whole genome shotgun (WGS) entry which is preliminary data.</text>
</comment>
<dbReference type="InterPro" id="IPR050213">
    <property type="entry name" value="GST_superfamily"/>
</dbReference>
<dbReference type="SUPFAM" id="SSF47616">
    <property type="entry name" value="GST C-terminal domain-like"/>
    <property type="match status" value="1"/>
</dbReference>
<dbReference type="Gene3D" id="1.20.1050.10">
    <property type="match status" value="1"/>
</dbReference>
<dbReference type="InterPro" id="IPR054761">
    <property type="entry name" value="GST_C_proteobact"/>
</dbReference>
<dbReference type="PANTHER" id="PTHR11571">
    <property type="entry name" value="GLUTATHIONE S-TRANSFERASE"/>
    <property type="match status" value="1"/>
</dbReference>
<dbReference type="InterPro" id="IPR036249">
    <property type="entry name" value="Thioredoxin-like_sf"/>
</dbReference>
<sequence length="228" mass="25942">MSKKATYTLYYWPVPFRGHFIRAILSYAQADWEEGENVPALMSTKPHNQPIPFMGPPVLVNHEKHFALSQMPAIANYLGEQLNLLPESAEDKALALKIVADANDVIDELTLQGGMTMWTQESWQAFIPRLQKWMTFWEEELARSSSNYLVNTQSPTIADIVSSTLWSTVTERFPAIKDLLEKTAPNTALHAEKLWKNELADFAKISWDTYGDSYCGGQIEQSMRKVIK</sequence>
<dbReference type="InterPro" id="IPR036282">
    <property type="entry name" value="Glutathione-S-Trfase_C_sf"/>
</dbReference>
<name>A0ABV9JBZ6_9LACT</name>
<evidence type="ECO:0000313" key="3">
    <source>
        <dbReference type="Proteomes" id="UP001595987"/>
    </source>
</evidence>